<protein>
    <submittedName>
        <fullName evidence="2">Uncharacterized protein</fullName>
    </submittedName>
</protein>
<reference evidence="2" key="1">
    <citation type="journal article" date="2012" name="Nat. Biotechnol.">
        <title>Reference genome sequence of the model plant Setaria.</title>
        <authorList>
            <person name="Bennetzen J.L."/>
            <person name="Schmutz J."/>
            <person name="Wang H."/>
            <person name="Percifield R."/>
            <person name="Hawkins J."/>
            <person name="Pontaroli A.C."/>
            <person name="Estep M."/>
            <person name="Feng L."/>
            <person name="Vaughn J.N."/>
            <person name="Grimwood J."/>
            <person name="Jenkins J."/>
            <person name="Barry K."/>
            <person name="Lindquist E."/>
            <person name="Hellsten U."/>
            <person name="Deshpande S."/>
            <person name="Wang X."/>
            <person name="Wu X."/>
            <person name="Mitros T."/>
            <person name="Triplett J."/>
            <person name="Yang X."/>
            <person name="Ye C.Y."/>
            <person name="Mauro-Herrera M."/>
            <person name="Wang L."/>
            <person name="Li P."/>
            <person name="Sharma M."/>
            <person name="Sharma R."/>
            <person name="Ronald P.C."/>
            <person name="Panaud O."/>
            <person name="Kellogg E.A."/>
            <person name="Brutnell T.P."/>
            <person name="Doust A.N."/>
            <person name="Tuskan G.A."/>
            <person name="Rokhsar D."/>
            <person name="Devos K.M."/>
        </authorList>
    </citation>
    <scope>NUCLEOTIDE SEQUENCE [LARGE SCALE GENOMIC DNA]</scope>
    <source>
        <strain evidence="2">Yugu1</strain>
    </source>
</reference>
<feature type="region of interest" description="Disordered" evidence="1">
    <location>
        <begin position="1"/>
        <end position="26"/>
    </location>
</feature>
<reference evidence="2" key="2">
    <citation type="submission" date="2015-07" db="EMBL/GenBank/DDBJ databases">
        <authorList>
            <person name="Noorani M."/>
        </authorList>
    </citation>
    <scope>NUCLEOTIDE SEQUENCE</scope>
    <source>
        <strain evidence="2">Yugu1</strain>
    </source>
</reference>
<organism evidence="2">
    <name type="scientific">Setaria italica</name>
    <name type="common">Foxtail millet</name>
    <name type="synonym">Panicum italicum</name>
    <dbReference type="NCBI Taxonomy" id="4555"/>
    <lineage>
        <taxon>Eukaryota</taxon>
        <taxon>Viridiplantae</taxon>
        <taxon>Streptophyta</taxon>
        <taxon>Embryophyta</taxon>
        <taxon>Tracheophyta</taxon>
        <taxon>Spermatophyta</taxon>
        <taxon>Magnoliopsida</taxon>
        <taxon>Liliopsida</taxon>
        <taxon>Poales</taxon>
        <taxon>Poaceae</taxon>
        <taxon>PACMAD clade</taxon>
        <taxon>Panicoideae</taxon>
        <taxon>Panicodae</taxon>
        <taxon>Paniceae</taxon>
        <taxon>Cenchrinae</taxon>
        <taxon>Setaria</taxon>
    </lineage>
</organism>
<feature type="compositionally biased region" description="Basic and acidic residues" evidence="1">
    <location>
        <begin position="56"/>
        <end position="66"/>
    </location>
</feature>
<dbReference type="EMBL" id="CM003529">
    <property type="protein sequence ID" value="RCV13658.1"/>
    <property type="molecule type" value="Genomic_DNA"/>
</dbReference>
<accession>A0A368Q7I3</accession>
<feature type="region of interest" description="Disordered" evidence="1">
    <location>
        <begin position="56"/>
        <end position="134"/>
    </location>
</feature>
<gene>
    <name evidence="2" type="ORF">SETIT_2G363300v2</name>
</gene>
<proteinExistence type="predicted"/>
<feature type="compositionally biased region" description="Basic residues" evidence="1">
    <location>
        <begin position="88"/>
        <end position="104"/>
    </location>
</feature>
<sequence length="134" mass="14575">MACSGAGKEMCKKSTLPSRMNSTESLRTRKVRWQAIIPSCRRQIAGWSKRRQWHLAIDRPDQERKPSALAGSLDYDQPARVSGDNGRRGPRCRRLRRASGRGRGGRPSTEAGGLLGGAHGAKPALGQEDANLVG</sequence>
<evidence type="ECO:0000256" key="1">
    <source>
        <dbReference type="SAM" id="MobiDB-lite"/>
    </source>
</evidence>
<dbReference type="AlphaFoldDB" id="A0A368Q7I3"/>
<evidence type="ECO:0000313" key="2">
    <source>
        <dbReference type="EMBL" id="RCV13658.1"/>
    </source>
</evidence>
<feature type="compositionally biased region" description="Polar residues" evidence="1">
    <location>
        <begin position="15"/>
        <end position="25"/>
    </location>
</feature>
<name>A0A368Q7I3_SETIT</name>